<accession>A0A0F9N5P8</accession>
<comment type="caution">
    <text evidence="1">The sequence shown here is derived from an EMBL/GenBank/DDBJ whole genome shotgun (WGS) entry which is preliminary data.</text>
</comment>
<sequence>MANILFANNASSLLAATIVPADLTIQVKPGFGALFPSPSSPQICYITLEDNTGAIEIMKCTSRSVDLLTVVRGQDGTVALDFILDVTRVELRVQAVVLEEFLQANGDAMTGDLDFATNEIQNAYLTGTTRITGGQTIGTAIRGTLDQSNNELVVPAASGVRATAGGVPIVVNTDDLIALLDTAGVIEFDSATVGIRIPAGAYLRIQDSDNDAWLQGQHDGTDFNLSFIGTGLLKITGVDIDLGAGVDLIFLDGSLSLADGQLDQPLLNDFAVQRQAVSAAASTTVDYELGQYVELALGVNIDVFAIDNPPITARYGAVRLRVTQGSGGQTINWPAAYKWGGAVEPVLSTGTGEVDFIDLWTSDAGATWYGTSGEGFA</sequence>
<gene>
    <name evidence="1" type="ORF">LCGC14_1302870</name>
</gene>
<dbReference type="AlphaFoldDB" id="A0A0F9N5P8"/>
<reference evidence="1" key="1">
    <citation type="journal article" date="2015" name="Nature">
        <title>Complex archaea that bridge the gap between prokaryotes and eukaryotes.</title>
        <authorList>
            <person name="Spang A."/>
            <person name="Saw J.H."/>
            <person name="Jorgensen S.L."/>
            <person name="Zaremba-Niedzwiedzka K."/>
            <person name="Martijn J."/>
            <person name="Lind A.E."/>
            <person name="van Eijk R."/>
            <person name="Schleper C."/>
            <person name="Guy L."/>
            <person name="Ettema T.J."/>
        </authorList>
    </citation>
    <scope>NUCLEOTIDE SEQUENCE</scope>
</reference>
<evidence type="ECO:0000313" key="1">
    <source>
        <dbReference type="EMBL" id="KKM84075.1"/>
    </source>
</evidence>
<protein>
    <submittedName>
        <fullName evidence="1">Uncharacterized protein</fullName>
    </submittedName>
</protein>
<organism evidence="1">
    <name type="scientific">marine sediment metagenome</name>
    <dbReference type="NCBI Taxonomy" id="412755"/>
    <lineage>
        <taxon>unclassified sequences</taxon>
        <taxon>metagenomes</taxon>
        <taxon>ecological metagenomes</taxon>
    </lineage>
</organism>
<dbReference type="EMBL" id="LAZR01007618">
    <property type="protein sequence ID" value="KKM84075.1"/>
    <property type="molecule type" value="Genomic_DNA"/>
</dbReference>
<proteinExistence type="predicted"/>
<name>A0A0F9N5P8_9ZZZZ</name>